<dbReference type="AlphaFoldDB" id="A8I1S0"/>
<keyword evidence="3" id="KW-0808">Transferase</keyword>
<evidence type="ECO:0000256" key="1">
    <source>
        <dbReference type="ARBA" id="ARBA00005664"/>
    </source>
</evidence>
<dbReference type="Pfam" id="PF05637">
    <property type="entry name" value="Glyco_transf_34"/>
    <property type="match status" value="1"/>
</dbReference>
<evidence type="ECO:0000313" key="4">
    <source>
        <dbReference type="EMBL" id="ABV72542.1"/>
    </source>
</evidence>
<dbReference type="InterPro" id="IPR029044">
    <property type="entry name" value="Nucleotide-diphossugar_trans"/>
</dbReference>
<dbReference type="GO" id="GO:0016757">
    <property type="term" value="F:glycosyltransferase activity"/>
    <property type="evidence" value="ECO:0007669"/>
    <property type="project" value="UniProtKB-KW"/>
</dbReference>
<dbReference type="Gene3D" id="3.90.550.10">
    <property type="entry name" value="Spore Coat Polysaccharide Biosynthesis Protein SpsA, Chain A"/>
    <property type="match status" value="1"/>
</dbReference>
<evidence type="ECO:0008006" key="5">
    <source>
        <dbReference type="Google" id="ProtNLM"/>
    </source>
</evidence>
<comment type="similarity">
    <text evidence="1">Belongs to the glycosyltransferase 34 family.</text>
</comment>
<organism evidence="4">
    <name type="scientific">Kryptoperidinium triquetrum</name>
    <name type="common">Dinoflagellate</name>
    <name type="synonym">Heterocapsa triquetra</name>
    <dbReference type="NCBI Taxonomy" id="66468"/>
    <lineage>
        <taxon>Eukaryota</taxon>
        <taxon>Sar</taxon>
        <taxon>Alveolata</taxon>
        <taxon>Dinophyceae</taxon>
        <taxon>Peridiniales</taxon>
        <taxon>Kryptoperidiniaceae</taxon>
        <taxon>Kryptoperidinium</taxon>
    </lineage>
</organism>
<dbReference type="EMBL" id="EU153204">
    <property type="protein sequence ID" value="ABV72544.1"/>
    <property type="molecule type" value="mRNA"/>
</dbReference>
<sequence>MLMADLGHAVGFWECINTATQRKRLSRQRSLPRTASRVLVLLTDDRDAGYLNPLRALNQLWAKKHGYNYIFVNVGSYSRVPPWWRKVFWVRDACRKYTTVNYLDSDAVWHDPSAPLQAVAESHGTKTLLAGIHIGKGSGDSKLVEVNAGVYIAHGRMGADAYGGVV</sequence>
<dbReference type="GO" id="GO:0016020">
    <property type="term" value="C:membrane"/>
    <property type="evidence" value="ECO:0007669"/>
    <property type="project" value="InterPro"/>
</dbReference>
<evidence type="ECO:0000256" key="2">
    <source>
        <dbReference type="ARBA" id="ARBA00022676"/>
    </source>
</evidence>
<protein>
    <recommendedName>
        <fullName evidence="5">Hexosyltransferase</fullName>
    </recommendedName>
</protein>
<proteinExistence type="evidence at transcript level"/>
<dbReference type="InterPro" id="IPR008630">
    <property type="entry name" value="Glyco_trans_34"/>
</dbReference>
<evidence type="ECO:0000256" key="3">
    <source>
        <dbReference type="ARBA" id="ARBA00022679"/>
    </source>
</evidence>
<keyword evidence="2" id="KW-0328">Glycosyltransferase</keyword>
<accession>A8I1S0</accession>
<reference evidence="4" key="1">
    <citation type="journal article" date="2008" name="J. Phycol.">
        <title>mRNA EDITING AND SPLICED-LEADER RNA TRANS-SPLICING GROUPS OXYRRHIS, NOCTILUCA, HETEROCAPSA, AND AMPHIDINIUM AS BASAL LINEAGES OF DINOFLAGELLATES.</title>
        <authorList>
            <person name="Zhang H."/>
            <person name="Lin S."/>
        </authorList>
    </citation>
    <scope>NUCLEOTIDE SEQUENCE</scope>
    <source>
        <strain evidence="4">CCMP449</strain>
    </source>
</reference>
<dbReference type="EMBL" id="EU153202">
    <property type="protein sequence ID" value="ABV72542.1"/>
    <property type="molecule type" value="mRNA"/>
</dbReference>
<name>A8I1S0_KRYTR</name>